<reference evidence="2 4" key="1">
    <citation type="submission" date="2021-11" db="EMBL/GenBank/DDBJ databases">
        <authorList>
            <person name="Islam A."/>
            <person name="Islam S."/>
            <person name="Flora M.S."/>
            <person name="Rahman M."/>
            <person name="Ziaur R.M."/>
            <person name="Epstein J.H."/>
            <person name="Hassan M."/>
            <person name="Klassen M."/>
            <person name="Woodard K."/>
            <person name="Webb A."/>
            <person name="Webby R.J."/>
            <person name="El Zowalaty M.E."/>
        </authorList>
    </citation>
    <scope>NUCLEOTIDE SEQUENCE</scope>
    <source>
        <strain evidence="3">Pbs1</strain>
        <strain evidence="2">Pbs3</strain>
    </source>
</reference>
<feature type="compositionally biased region" description="Basic and acidic residues" evidence="1">
    <location>
        <begin position="146"/>
        <end position="157"/>
    </location>
</feature>
<feature type="region of interest" description="Disordered" evidence="1">
    <location>
        <begin position="138"/>
        <end position="174"/>
    </location>
</feature>
<gene>
    <name evidence="3" type="ORF">PBS001_LOCUS2847</name>
    <name evidence="2" type="ORF">PBS003_LOCUS9599</name>
</gene>
<dbReference type="Proteomes" id="UP001160483">
    <property type="component" value="Unassembled WGS sequence"/>
</dbReference>
<evidence type="ECO:0000313" key="4">
    <source>
        <dbReference type="Proteomes" id="UP001158986"/>
    </source>
</evidence>
<keyword evidence="4" id="KW-1185">Reference proteome</keyword>
<feature type="compositionally biased region" description="Polar residues" evidence="1">
    <location>
        <begin position="303"/>
        <end position="326"/>
    </location>
</feature>
<feature type="compositionally biased region" description="Polar residues" evidence="1">
    <location>
        <begin position="273"/>
        <end position="290"/>
    </location>
</feature>
<evidence type="ECO:0000256" key="1">
    <source>
        <dbReference type="SAM" id="MobiDB-lite"/>
    </source>
</evidence>
<evidence type="ECO:0000313" key="3">
    <source>
        <dbReference type="EMBL" id="CAH0516162.1"/>
    </source>
</evidence>
<feature type="region of interest" description="Disordered" evidence="1">
    <location>
        <begin position="348"/>
        <end position="438"/>
    </location>
</feature>
<dbReference type="AlphaFoldDB" id="A0AAU9LC41"/>
<feature type="region of interest" description="Disordered" evidence="1">
    <location>
        <begin position="1"/>
        <end position="37"/>
    </location>
</feature>
<organism evidence="2 5">
    <name type="scientific">Peronospora belbahrii</name>
    <dbReference type="NCBI Taxonomy" id="622444"/>
    <lineage>
        <taxon>Eukaryota</taxon>
        <taxon>Sar</taxon>
        <taxon>Stramenopiles</taxon>
        <taxon>Oomycota</taxon>
        <taxon>Peronosporomycetes</taxon>
        <taxon>Peronosporales</taxon>
        <taxon>Peronosporaceae</taxon>
        <taxon>Peronospora</taxon>
    </lineage>
</organism>
<name>A0AAU9LC41_9STRA</name>
<proteinExistence type="predicted"/>
<feature type="region of interest" description="Disordered" evidence="1">
    <location>
        <begin position="273"/>
        <end position="326"/>
    </location>
</feature>
<comment type="caution">
    <text evidence="2">The sequence shown here is derived from an EMBL/GenBank/DDBJ whole genome shotgun (WGS) entry which is preliminary data.</text>
</comment>
<feature type="compositionally biased region" description="Low complexity" evidence="1">
    <location>
        <begin position="353"/>
        <end position="364"/>
    </location>
</feature>
<feature type="region of interest" description="Disordered" evidence="1">
    <location>
        <begin position="460"/>
        <end position="483"/>
    </location>
</feature>
<dbReference type="EMBL" id="CAKKTJ010000337">
    <property type="protein sequence ID" value="CAH0483025.1"/>
    <property type="molecule type" value="Genomic_DNA"/>
</dbReference>
<accession>A0AAU9LC41</accession>
<protein>
    <submittedName>
        <fullName evidence="2">Uncharacterized protein</fullName>
    </submittedName>
</protein>
<feature type="compositionally biased region" description="Low complexity" evidence="1">
    <location>
        <begin position="9"/>
        <end position="24"/>
    </location>
</feature>
<feature type="compositionally biased region" description="Pro residues" evidence="1">
    <location>
        <begin position="404"/>
        <end position="413"/>
    </location>
</feature>
<evidence type="ECO:0000313" key="2">
    <source>
        <dbReference type="EMBL" id="CAH0483025.1"/>
    </source>
</evidence>
<evidence type="ECO:0000313" key="5">
    <source>
        <dbReference type="Proteomes" id="UP001160483"/>
    </source>
</evidence>
<dbReference type="Proteomes" id="UP001158986">
    <property type="component" value="Unassembled WGS sequence"/>
</dbReference>
<sequence>MNRLLQHFIDSPDTPSASPSRSSIPIPPQSLGGSYHGINRGSYQRAAPGGPFYYHPPNINAQSPGVTGLDEIPLTSQSTGGIYETVDLNTDTTTTASSSSTTTSQAQVLFTATNESVVAPRRSSFPASRTMESAAPVLFSNGFPPMKERPKNEENPYRRPSKSMSNLSFGPRGNMKMTMTITKQSGYDPMDTNSMTTSLASDQMQTSVIEDPFVSTTHTEEKRNVVENGNQLQANNTMKETNMTQSLEKETGYLQDQDRQEQPVCSSADLFASATSRSDTSVLPSSSSMNEEQEHIPSADSLFGSSVPTNHTDWTRSGSFAQSSQPASKLVEAQKLFSDKESSASSLFRANASTTSHVRHSTSTNLRIDASHLPPKPPVGGLPSPVKSHVGILPSPAKSQTNLSPPPMKPPVGSPSSARNDAITPPMRPHVASSTPSVMKPEEDYYTVSGSMRPSIHAKHPLKSESGVQHMKSPAGKRDDDAISNAPSIALSRMSMRSTLDDSLKLSDMYKQMTARLEGEKHDLLKIVASQAQEIALMKKHIESLEMQLKKHETQDA</sequence>
<dbReference type="EMBL" id="CAKLCB010000154">
    <property type="protein sequence ID" value="CAH0516162.1"/>
    <property type="molecule type" value="Genomic_DNA"/>
</dbReference>